<keyword evidence="3" id="KW-1185">Reference proteome</keyword>
<comment type="caution">
    <text evidence="2">The sequence shown here is derived from an EMBL/GenBank/DDBJ whole genome shotgun (WGS) entry which is preliminary data.</text>
</comment>
<sequence>MVREVNPPRRESIAIGADREKRELSFEQFCPWYERDALELYEMIGTDFDRATRQIEYLEEEDRIICHGTVAGGAGAGDEQDTQDQDTGNTIASKDAAVQKLVDEATEMKEMIVQQAMRIQGNRETTPSVQESYSRRSAKVADPPTFTGKSGDDETSFEMWELRVRDKLNANADYYENAGQRLAAVKG</sequence>
<dbReference type="Proteomes" id="UP000266188">
    <property type="component" value="Unassembled WGS sequence"/>
</dbReference>
<organism evidence="2 3">
    <name type="scientific">Aspergillus sclerotialis</name>
    <dbReference type="NCBI Taxonomy" id="2070753"/>
    <lineage>
        <taxon>Eukaryota</taxon>
        <taxon>Fungi</taxon>
        <taxon>Dikarya</taxon>
        <taxon>Ascomycota</taxon>
        <taxon>Pezizomycotina</taxon>
        <taxon>Eurotiomycetes</taxon>
        <taxon>Eurotiomycetidae</taxon>
        <taxon>Eurotiales</taxon>
        <taxon>Aspergillaceae</taxon>
        <taxon>Aspergillus</taxon>
        <taxon>Aspergillus subgen. Polypaecilum</taxon>
    </lineage>
</organism>
<feature type="region of interest" description="Disordered" evidence="1">
    <location>
        <begin position="70"/>
        <end position="90"/>
    </location>
</feature>
<accession>A0A3A2ZL95</accession>
<dbReference type="AlphaFoldDB" id="A0A3A2ZL95"/>
<proteinExistence type="predicted"/>
<evidence type="ECO:0000256" key="1">
    <source>
        <dbReference type="SAM" id="MobiDB-lite"/>
    </source>
</evidence>
<feature type="region of interest" description="Disordered" evidence="1">
    <location>
        <begin position="121"/>
        <end position="153"/>
    </location>
</feature>
<protein>
    <submittedName>
        <fullName evidence="2">Uncharacterized protein</fullName>
    </submittedName>
</protein>
<evidence type="ECO:0000313" key="3">
    <source>
        <dbReference type="Proteomes" id="UP000266188"/>
    </source>
</evidence>
<feature type="compositionally biased region" description="Polar residues" evidence="1">
    <location>
        <begin position="122"/>
        <end position="132"/>
    </location>
</feature>
<evidence type="ECO:0000313" key="2">
    <source>
        <dbReference type="EMBL" id="RJE17931.1"/>
    </source>
</evidence>
<reference evidence="3" key="1">
    <citation type="submission" date="2017-02" db="EMBL/GenBank/DDBJ databases">
        <authorList>
            <person name="Tafer H."/>
            <person name="Lopandic K."/>
        </authorList>
    </citation>
    <scope>NUCLEOTIDE SEQUENCE [LARGE SCALE GENOMIC DNA]</scope>
    <source>
        <strain evidence="3">CBS 366.77</strain>
    </source>
</reference>
<dbReference type="EMBL" id="MVGC01000667">
    <property type="protein sequence ID" value="RJE17931.1"/>
    <property type="molecule type" value="Genomic_DNA"/>
</dbReference>
<gene>
    <name evidence="2" type="ORF">PHISCL_09733</name>
</gene>
<name>A0A3A2ZL95_9EURO</name>